<gene>
    <name evidence="10" type="primary">cmk</name>
    <name evidence="13" type="ORF">XBLMG947_2981</name>
    <name evidence="12" type="ORF">XbrCFBP1976_15305</name>
</gene>
<dbReference type="GO" id="GO:0005524">
    <property type="term" value="F:ATP binding"/>
    <property type="evidence" value="ECO:0007669"/>
    <property type="project" value="UniProtKB-UniRule"/>
</dbReference>
<name>A0A1C3NPC9_9XANT</name>
<dbReference type="AlphaFoldDB" id="A0A1C3NPC9"/>
<evidence type="ECO:0000313" key="12">
    <source>
        <dbReference type="EMBL" id="PPV05828.1"/>
    </source>
</evidence>
<evidence type="ECO:0000256" key="3">
    <source>
        <dbReference type="ARBA" id="ARBA00022490"/>
    </source>
</evidence>
<proteinExistence type="inferred from homology"/>
<dbReference type="Proteomes" id="UP000239710">
    <property type="component" value="Unassembled WGS sequence"/>
</dbReference>
<dbReference type="GO" id="GO:0005737">
    <property type="term" value="C:cytoplasm"/>
    <property type="evidence" value="ECO:0007669"/>
    <property type="project" value="UniProtKB-SubCell"/>
</dbReference>
<evidence type="ECO:0000256" key="7">
    <source>
        <dbReference type="ARBA" id="ARBA00022840"/>
    </source>
</evidence>
<dbReference type="EMBL" id="MDCE01000023">
    <property type="protein sequence ID" value="PPV05828.1"/>
    <property type="molecule type" value="Genomic_DNA"/>
</dbReference>
<evidence type="ECO:0000259" key="11">
    <source>
        <dbReference type="Pfam" id="PF02224"/>
    </source>
</evidence>
<feature type="binding site" evidence="10">
    <location>
        <begin position="12"/>
        <end position="20"/>
    </location>
    <ligand>
        <name>ATP</name>
        <dbReference type="ChEBI" id="CHEBI:30616"/>
    </ligand>
</feature>
<dbReference type="GO" id="GO:0006220">
    <property type="term" value="P:pyrimidine nucleotide metabolic process"/>
    <property type="evidence" value="ECO:0007669"/>
    <property type="project" value="UniProtKB-UniRule"/>
</dbReference>
<protein>
    <recommendedName>
        <fullName evidence="10">Cytidylate kinase</fullName>
        <shortName evidence="10">CK</shortName>
        <ecNumber evidence="10">2.7.4.25</ecNumber>
    </recommendedName>
    <alternativeName>
        <fullName evidence="10">Cytidine monophosphate kinase</fullName>
        <shortName evidence="10">CMP kinase</shortName>
    </alternativeName>
</protein>
<evidence type="ECO:0000256" key="9">
    <source>
        <dbReference type="ARBA" id="ARBA00048478"/>
    </source>
</evidence>
<reference evidence="13 14" key="1">
    <citation type="submission" date="2016-06" db="EMBL/GenBank/DDBJ databases">
        <authorList>
            <person name="Kjaerup R.B."/>
            <person name="Dalgaard T.S."/>
            <person name="Juul-Madsen H.R."/>
        </authorList>
    </citation>
    <scope>NUCLEOTIDE SEQUENCE [LARGE SCALE GENOMIC DNA]</scope>
    <source>
        <strain evidence="13">LMG947</strain>
    </source>
</reference>
<keyword evidence="6 10" id="KW-0418">Kinase</keyword>
<comment type="subcellular location">
    <subcellularLocation>
        <location evidence="1 10">Cytoplasm</location>
    </subcellularLocation>
</comment>
<keyword evidence="3 10" id="KW-0963">Cytoplasm</keyword>
<dbReference type="Proteomes" id="UP000092503">
    <property type="component" value="Unassembled WGS sequence"/>
</dbReference>
<dbReference type="NCBIfam" id="TIGR00017">
    <property type="entry name" value="cmk"/>
    <property type="match status" value="1"/>
</dbReference>
<keyword evidence="5 10" id="KW-0547">Nucleotide-binding</keyword>
<comment type="catalytic activity">
    <reaction evidence="8 10">
        <text>dCMP + ATP = dCDP + ADP</text>
        <dbReference type="Rhea" id="RHEA:25094"/>
        <dbReference type="ChEBI" id="CHEBI:30616"/>
        <dbReference type="ChEBI" id="CHEBI:57566"/>
        <dbReference type="ChEBI" id="CHEBI:58593"/>
        <dbReference type="ChEBI" id="CHEBI:456216"/>
        <dbReference type="EC" id="2.7.4.25"/>
    </reaction>
</comment>
<evidence type="ECO:0000256" key="6">
    <source>
        <dbReference type="ARBA" id="ARBA00022777"/>
    </source>
</evidence>
<evidence type="ECO:0000256" key="10">
    <source>
        <dbReference type="HAMAP-Rule" id="MF_00238"/>
    </source>
</evidence>
<evidence type="ECO:0000256" key="5">
    <source>
        <dbReference type="ARBA" id="ARBA00022741"/>
    </source>
</evidence>
<evidence type="ECO:0000313" key="14">
    <source>
        <dbReference type="Proteomes" id="UP000092503"/>
    </source>
</evidence>
<dbReference type="InterPro" id="IPR027417">
    <property type="entry name" value="P-loop_NTPase"/>
</dbReference>
<sequence length="227" mass="24112">MTDLSPVLTIDGPSGAGKGTVSRIVAARLGWHYLDSGALYRAVGVAASWADLDVSDAAALVRCTFDTKVEFDDAGEAGLRVLVNGVDATSELRLETTGALASAIAAIPEVRSALKERQRAFRRAPGLVADGRDMGTVIFPNAAFKVFLTASAEERAGRRHKQLMEKGVSVIFDDLLREIMARDARDAQRVVAPLRPAEDAVLIDTSGIGIEDVVQRVVGLLADQTPS</sequence>
<comment type="similarity">
    <text evidence="2 10">Belongs to the cytidylate kinase family. Type 1 subfamily.</text>
</comment>
<dbReference type="EC" id="2.7.4.25" evidence="10"/>
<evidence type="ECO:0000256" key="4">
    <source>
        <dbReference type="ARBA" id="ARBA00022679"/>
    </source>
</evidence>
<reference evidence="12 15" key="2">
    <citation type="submission" date="2016-08" db="EMBL/GenBank/DDBJ databases">
        <title>Evolution of the type three secretion system and type three effector repertoires in Xanthomonas.</title>
        <authorList>
            <person name="Merda D."/>
            <person name="Briand M."/>
            <person name="Bosis E."/>
            <person name="Rousseau C."/>
            <person name="Portier P."/>
            <person name="Jacques M.-A."/>
            <person name="Fischer-Le Saux M."/>
        </authorList>
    </citation>
    <scope>NUCLEOTIDE SEQUENCE [LARGE SCALE GENOMIC DNA]</scope>
    <source>
        <strain evidence="12 15">CFBP1976</strain>
    </source>
</reference>
<dbReference type="RefSeq" id="WP_065469415.1">
    <property type="nucleotide sequence ID" value="NZ_FLTX01000046.1"/>
</dbReference>
<keyword evidence="4 10" id="KW-0808">Transferase</keyword>
<dbReference type="FunFam" id="3.40.50.300:FF:000262">
    <property type="entry name" value="Cytidylate kinase"/>
    <property type="match status" value="1"/>
</dbReference>
<evidence type="ECO:0000313" key="15">
    <source>
        <dbReference type="Proteomes" id="UP000239710"/>
    </source>
</evidence>
<dbReference type="HAMAP" id="MF_00238">
    <property type="entry name" value="Cytidyl_kinase_type1"/>
    <property type="match status" value="1"/>
</dbReference>
<evidence type="ECO:0000256" key="8">
    <source>
        <dbReference type="ARBA" id="ARBA00047615"/>
    </source>
</evidence>
<organism evidence="13 14">
    <name type="scientific">Xanthomonas bromi</name>
    <dbReference type="NCBI Taxonomy" id="56449"/>
    <lineage>
        <taxon>Bacteria</taxon>
        <taxon>Pseudomonadati</taxon>
        <taxon>Pseudomonadota</taxon>
        <taxon>Gammaproteobacteria</taxon>
        <taxon>Lysobacterales</taxon>
        <taxon>Lysobacteraceae</taxon>
        <taxon>Xanthomonas</taxon>
    </lineage>
</organism>
<dbReference type="EMBL" id="FLTX01000046">
    <property type="protein sequence ID" value="SBV52188.1"/>
    <property type="molecule type" value="Genomic_DNA"/>
</dbReference>
<comment type="catalytic activity">
    <reaction evidence="9 10">
        <text>CMP + ATP = CDP + ADP</text>
        <dbReference type="Rhea" id="RHEA:11600"/>
        <dbReference type="ChEBI" id="CHEBI:30616"/>
        <dbReference type="ChEBI" id="CHEBI:58069"/>
        <dbReference type="ChEBI" id="CHEBI:60377"/>
        <dbReference type="ChEBI" id="CHEBI:456216"/>
        <dbReference type="EC" id="2.7.4.25"/>
    </reaction>
</comment>
<keyword evidence="7 10" id="KW-0067">ATP-binding</keyword>
<dbReference type="CDD" id="cd02020">
    <property type="entry name" value="CMPK"/>
    <property type="match status" value="1"/>
</dbReference>
<keyword evidence="15" id="KW-1185">Reference proteome</keyword>
<dbReference type="OrthoDB" id="9807434at2"/>
<accession>A0A1C3NPC9</accession>
<dbReference type="Pfam" id="PF02224">
    <property type="entry name" value="Cytidylate_kin"/>
    <property type="match status" value="1"/>
</dbReference>
<dbReference type="InterPro" id="IPR011994">
    <property type="entry name" value="Cytidylate_kinase_dom"/>
</dbReference>
<feature type="domain" description="Cytidylate kinase" evidence="11">
    <location>
        <begin position="9"/>
        <end position="219"/>
    </location>
</feature>
<dbReference type="SUPFAM" id="SSF52540">
    <property type="entry name" value="P-loop containing nucleoside triphosphate hydrolases"/>
    <property type="match status" value="1"/>
</dbReference>
<evidence type="ECO:0000256" key="2">
    <source>
        <dbReference type="ARBA" id="ARBA00009427"/>
    </source>
</evidence>
<dbReference type="Gene3D" id="3.40.50.300">
    <property type="entry name" value="P-loop containing nucleotide triphosphate hydrolases"/>
    <property type="match status" value="1"/>
</dbReference>
<dbReference type="STRING" id="56449.XBLMG947_2981"/>
<dbReference type="InterPro" id="IPR003136">
    <property type="entry name" value="Cytidylate_kin"/>
</dbReference>
<evidence type="ECO:0000313" key="13">
    <source>
        <dbReference type="EMBL" id="SBV52188.1"/>
    </source>
</evidence>
<dbReference type="GO" id="GO:0036431">
    <property type="term" value="F:dCMP kinase activity"/>
    <property type="evidence" value="ECO:0007669"/>
    <property type="project" value="InterPro"/>
</dbReference>
<evidence type="ECO:0000256" key="1">
    <source>
        <dbReference type="ARBA" id="ARBA00004496"/>
    </source>
</evidence>